<organism evidence="1 2">
    <name type="scientific">Vibrio barjaei</name>
    <dbReference type="NCBI Taxonomy" id="1676683"/>
    <lineage>
        <taxon>Bacteria</taxon>
        <taxon>Pseudomonadati</taxon>
        <taxon>Pseudomonadota</taxon>
        <taxon>Gammaproteobacteria</taxon>
        <taxon>Vibrionales</taxon>
        <taxon>Vibrionaceae</taxon>
        <taxon>Vibrio</taxon>
    </lineage>
</organism>
<evidence type="ECO:0000313" key="1">
    <source>
        <dbReference type="EMBL" id="MFH0260097.1"/>
    </source>
</evidence>
<name>A0ABW7IEU0_9VIBR</name>
<gene>
    <name evidence="1" type="ORF">ACGRH2_06655</name>
</gene>
<proteinExistence type="predicted"/>
<comment type="caution">
    <text evidence="1">The sequence shown here is derived from an EMBL/GenBank/DDBJ whole genome shotgun (WGS) entry which is preliminary data.</text>
</comment>
<dbReference type="RefSeq" id="WP_394628784.1">
    <property type="nucleotide sequence ID" value="NZ_JBIHSF010000006.1"/>
</dbReference>
<protein>
    <submittedName>
        <fullName evidence="1">Uncharacterized protein</fullName>
    </submittedName>
</protein>
<dbReference type="EMBL" id="JBIHSF010000006">
    <property type="protein sequence ID" value="MFH0260097.1"/>
    <property type="molecule type" value="Genomic_DNA"/>
</dbReference>
<evidence type="ECO:0000313" key="2">
    <source>
        <dbReference type="Proteomes" id="UP001607125"/>
    </source>
</evidence>
<sequence>MPTYQVIYFDTKDLVMDSEAIFMKSLPNAKRSAEYHAPDGTKQIEIKDLMDRVLSRLTLDEGWVDHIED</sequence>
<accession>A0ABW7IEU0</accession>
<keyword evidence="2" id="KW-1185">Reference proteome</keyword>
<reference evidence="1 2" key="1">
    <citation type="submission" date="2024-10" db="EMBL/GenBank/DDBJ databases">
        <authorList>
            <person name="Yibar A."/>
            <person name="Saticioglu I.B."/>
            <person name="Duman M."/>
            <person name="Ajmi N."/>
            <person name="Gurler F."/>
            <person name="Ay H."/>
            <person name="Onuk E."/>
            <person name="Guler S."/>
            <person name="Romalde J.L."/>
        </authorList>
    </citation>
    <scope>NUCLEOTIDE SEQUENCE [LARGE SCALE GENOMIC DNA]</scope>
    <source>
        <strain evidence="1 2">1-TCBS-B</strain>
    </source>
</reference>
<dbReference type="Proteomes" id="UP001607125">
    <property type="component" value="Unassembled WGS sequence"/>
</dbReference>